<proteinExistence type="predicted"/>
<name>A0A382F3P3_9ZZZZ</name>
<organism evidence="1">
    <name type="scientific">marine metagenome</name>
    <dbReference type="NCBI Taxonomy" id="408172"/>
    <lineage>
        <taxon>unclassified sequences</taxon>
        <taxon>metagenomes</taxon>
        <taxon>ecological metagenomes</taxon>
    </lineage>
</organism>
<dbReference type="AlphaFoldDB" id="A0A382F3P3"/>
<dbReference type="EMBL" id="UINC01047561">
    <property type="protein sequence ID" value="SVB56974.1"/>
    <property type="molecule type" value="Genomic_DNA"/>
</dbReference>
<accession>A0A382F3P3</accession>
<reference evidence="1" key="1">
    <citation type="submission" date="2018-05" db="EMBL/GenBank/DDBJ databases">
        <authorList>
            <person name="Lanie J.A."/>
            <person name="Ng W.-L."/>
            <person name="Kazmierczak K.M."/>
            <person name="Andrzejewski T.M."/>
            <person name="Davidsen T.M."/>
            <person name="Wayne K.J."/>
            <person name="Tettelin H."/>
            <person name="Glass J.I."/>
            <person name="Rusch D."/>
            <person name="Podicherti R."/>
            <person name="Tsui H.-C.T."/>
            <person name="Winkler M.E."/>
        </authorList>
    </citation>
    <scope>NUCLEOTIDE SEQUENCE</scope>
</reference>
<protein>
    <submittedName>
        <fullName evidence="1">Uncharacterized protein</fullName>
    </submittedName>
</protein>
<sequence>MKSFKEHRQEQRVQNLFEATDLSTAMETVIGVCYEAAFVGGSKGKTILREAIENNKEFKKASSVWDKGNEKDTLKGLLNFGNKCVNTVGGDGTYEIQSAGQMTNDWMTWAKKKGADTSKTDLVLGGFRYSVKNASGAQLMSGKKGESIATAAAAAKTSKLAEKSLKDLTKSMDKLESVTTQGYHASLKVMKRFRDTNPRATDKMVTWAVKEVKKWEALNKKLAKEKDKNKIKKLKKQIKAANPSKEMKAMASDKGKSNAKKAPTYIAGENKKLLKNMDGIFKKNQNEVKQKLMSLFKKNDTFKLGFVFEAASGEQKFGKKAIQTAQYMFVWKPAGQIEDFLVKEHKIDKYTSKTIKEYAGQIDLQVNWKGSSTSKHLGYNVYQNVRMGVKEVQFESTQLYENYVKQYDIYQNYLNEDAISEGKFFDRITALTKKLIDTTKQLWNKFISIIKEAVTKIKEAAQDGIVALGNIFGFEMEVEDTLLNNNTLTLSI</sequence>
<gene>
    <name evidence="1" type="ORF">METZ01_LOCUS209828</name>
</gene>
<evidence type="ECO:0000313" key="1">
    <source>
        <dbReference type="EMBL" id="SVB56974.1"/>
    </source>
</evidence>